<dbReference type="Gene3D" id="1.20.1510.10">
    <property type="entry name" value="Cation efflux protein transmembrane domain"/>
    <property type="match status" value="1"/>
</dbReference>
<organism evidence="9 10">
    <name type="scientific">Hondaea fermentalgiana</name>
    <dbReference type="NCBI Taxonomy" id="2315210"/>
    <lineage>
        <taxon>Eukaryota</taxon>
        <taxon>Sar</taxon>
        <taxon>Stramenopiles</taxon>
        <taxon>Bigyra</taxon>
        <taxon>Labyrinthulomycetes</taxon>
        <taxon>Thraustochytrida</taxon>
        <taxon>Thraustochytriidae</taxon>
        <taxon>Hondaea</taxon>
    </lineage>
</organism>
<dbReference type="Pfam" id="PF01545">
    <property type="entry name" value="Cation_efflux"/>
    <property type="match status" value="1"/>
</dbReference>
<feature type="compositionally biased region" description="Basic and acidic residues" evidence="6">
    <location>
        <begin position="1"/>
        <end position="23"/>
    </location>
</feature>
<keyword evidence="3" id="KW-0813">Transport</keyword>
<dbReference type="NCBIfam" id="TIGR01297">
    <property type="entry name" value="CDF"/>
    <property type="match status" value="1"/>
</dbReference>
<evidence type="ECO:0000256" key="6">
    <source>
        <dbReference type="SAM" id="MobiDB-lite"/>
    </source>
</evidence>
<feature type="region of interest" description="Disordered" evidence="6">
    <location>
        <begin position="1"/>
        <end position="65"/>
    </location>
</feature>
<dbReference type="InterPro" id="IPR002524">
    <property type="entry name" value="Cation_efflux"/>
</dbReference>
<comment type="subcellular location">
    <subcellularLocation>
        <location evidence="1">Membrane</location>
        <topology evidence="1">Multi-pass membrane protein</topology>
    </subcellularLocation>
</comment>
<proteinExistence type="predicted"/>
<name>A0A2R5H346_9STRA</name>
<feature type="transmembrane region" description="Helical" evidence="7">
    <location>
        <begin position="75"/>
        <end position="93"/>
    </location>
</feature>
<dbReference type="AlphaFoldDB" id="A0A2R5H346"/>
<evidence type="ECO:0000256" key="1">
    <source>
        <dbReference type="ARBA" id="ARBA00004141"/>
    </source>
</evidence>
<keyword evidence="3" id="KW-0862">Zinc</keyword>
<evidence type="ECO:0000256" key="5">
    <source>
        <dbReference type="ARBA" id="ARBA00023136"/>
    </source>
</evidence>
<feature type="transmembrane region" description="Helical" evidence="7">
    <location>
        <begin position="99"/>
        <end position="119"/>
    </location>
</feature>
<gene>
    <name evidence="9" type="ORF">FCC1311_110562</name>
</gene>
<evidence type="ECO:0000256" key="3">
    <source>
        <dbReference type="ARBA" id="ARBA00022906"/>
    </source>
</evidence>
<dbReference type="Proteomes" id="UP000241890">
    <property type="component" value="Unassembled WGS sequence"/>
</dbReference>
<accession>A0A2R5H346</accession>
<dbReference type="SUPFAM" id="SSF161111">
    <property type="entry name" value="Cation efflux protein transmembrane domain-like"/>
    <property type="match status" value="1"/>
</dbReference>
<keyword evidence="3" id="KW-0864">Zinc transport</keyword>
<evidence type="ECO:0000313" key="10">
    <source>
        <dbReference type="Proteomes" id="UP000241890"/>
    </source>
</evidence>
<dbReference type="PANTHER" id="PTHR11562:SF17">
    <property type="entry name" value="RE54080P-RELATED"/>
    <property type="match status" value="1"/>
</dbReference>
<keyword evidence="5 7" id="KW-0472">Membrane</keyword>
<feature type="domain" description="Cation efflux protein transmembrane" evidence="8">
    <location>
        <begin position="80"/>
        <end position="290"/>
    </location>
</feature>
<evidence type="ECO:0000256" key="2">
    <source>
        <dbReference type="ARBA" id="ARBA00022692"/>
    </source>
</evidence>
<dbReference type="InParanoid" id="A0A2R5H346"/>
<feature type="transmembrane region" description="Helical" evidence="7">
    <location>
        <begin position="271"/>
        <end position="289"/>
    </location>
</feature>
<keyword evidence="2 7" id="KW-0812">Transmembrane</keyword>
<keyword evidence="10" id="KW-1185">Reference proteome</keyword>
<sequence>MLVHEVDPEEGGKGDGRDARPETVDLEGSGSSSKAPTKLHHASSSPSPTSSPQTPAFQVDDCDDATPPHERNMKLLALELVLFGCFAAAQLAMSLAGDSLSLLGDAACMVVDTATYGMNLVAENCKRRGIRERTRFRLEFYIPLVSVAGLVATSIYIIDQAVEVISAQIPSGPTDDKVMLIFSSVNLGIDALSVFCFVRIKGFLGFETVDRGGGGGGDDEKTKGGKAEQSNTNMCSAYTHVLADTMRSVAVIVAAVVSMSVSGVDGGLADAWAAVVVAAIIFATLIPLLRGIIQKYNQLQHDGEHTGNTANESKE</sequence>
<feature type="compositionally biased region" description="Low complexity" evidence="6">
    <location>
        <begin position="43"/>
        <end position="55"/>
    </location>
</feature>
<dbReference type="GO" id="GO:0005886">
    <property type="term" value="C:plasma membrane"/>
    <property type="evidence" value="ECO:0007669"/>
    <property type="project" value="TreeGrafter"/>
</dbReference>
<evidence type="ECO:0000313" key="9">
    <source>
        <dbReference type="EMBL" id="GBG34834.1"/>
    </source>
</evidence>
<feature type="transmembrane region" description="Helical" evidence="7">
    <location>
        <begin position="140"/>
        <end position="158"/>
    </location>
</feature>
<comment type="caution">
    <text evidence="9">The sequence shown here is derived from an EMBL/GenBank/DDBJ whole genome shotgun (WGS) entry which is preliminary data.</text>
</comment>
<evidence type="ECO:0000256" key="4">
    <source>
        <dbReference type="ARBA" id="ARBA00022989"/>
    </source>
</evidence>
<protein>
    <recommendedName>
        <fullName evidence="8">Cation efflux protein transmembrane domain-containing protein</fullName>
    </recommendedName>
</protein>
<dbReference type="EMBL" id="BEYU01000220">
    <property type="protein sequence ID" value="GBG34834.1"/>
    <property type="molecule type" value="Genomic_DNA"/>
</dbReference>
<feature type="transmembrane region" description="Helical" evidence="7">
    <location>
        <begin position="248"/>
        <end position="265"/>
    </location>
</feature>
<evidence type="ECO:0000259" key="8">
    <source>
        <dbReference type="Pfam" id="PF01545"/>
    </source>
</evidence>
<dbReference type="InterPro" id="IPR050681">
    <property type="entry name" value="CDF/SLC30A"/>
</dbReference>
<dbReference type="InterPro" id="IPR027469">
    <property type="entry name" value="Cation_efflux_TMD_sf"/>
</dbReference>
<dbReference type="InterPro" id="IPR058533">
    <property type="entry name" value="Cation_efflux_TM"/>
</dbReference>
<reference evidence="9 10" key="1">
    <citation type="submission" date="2017-12" db="EMBL/GenBank/DDBJ databases">
        <title>Sequencing, de novo assembly and annotation of complete genome of a new Thraustochytrid species, strain FCC1311.</title>
        <authorList>
            <person name="Sedici K."/>
            <person name="Godart F."/>
            <person name="Aiese Cigliano R."/>
            <person name="Sanseverino W."/>
            <person name="Barakat M."/>
            <person name="Ortet P."/>
            <person name="Marechal E."/>
            <person name="Cagnac O."/>
            <person name="Amato A."/>
        </authorList>
    </citation>
    <scope>NUCLEOTIDE SEQUENCE [LARGE SCALE GENOMIC DNA]</scope>
</reference>
<dbReference type="PANTHER" id="PTHR11562">
    <property type="entry name" value="CATION EFFLUX PROTEIN/ ZINC TRANSPORTER"/>
    <property type="match status" value="1"/>
</dbReference>
<dbReference type="GO" id="GO:0005385">
    <property type="term" value="F:zinc ion transmembrane transporter activity"/>
    <property type="evidence" value="ECO:0007669"/>
    <property type="project" value="TreeGrafter"/>
</dbReference>
<evidence type="ECO:0000256" key="7">
    <source>
        <dbReference type="SAM" id="Phobius"/>
    </source>
</evidence>
<feature type="transmembrane region" description="Helical" evidence="7">
    <location>
        <begin position="178"/>
        <end position="198"/>
    </location>
</feature>
<dbReference type="OrthoDB" id="47927at2759"/>
<keyword evidence="4 7" id="KW-1133">Transmembrane helix</keyword>
<keyword evidence="3" id="KW-0406">Ion transport</keyword>